<reference evidence="2" key="1">
    <citation type="submission" date="2020-05" db="EMBL/GenBank/DDBJ databases">
        <title>Mycena genomes resolve the evolution of fungal bioluminescence.</title>
        <authorList>
            <person name="Tsai I.J."/>
        </authorList>
    </citation>
    <scope>NUCLEOTIDE SEQUENCE</scope>
    <source>
        <strain evidence="2">CCC161011</strain>
    </source>
</reference>
<dbReference type="OrthoDB" id="2746456at2759"/>
<feature type="compositionally biased region" description="Polar residues" evidence="1">
    <location>
        <begin position="1"/>
        <end position="12"/>
    </location>
</feature>
<accession>A0A8H6X2X8</accession>
<feature type="compositionally biased region" description="Basic and acidic residues" evidence="1">
    <location>
        <begin position="29"/>
        <end position="42"/>
    </location>
</feature>
<sequence>MDLLSETTTVETQDAARRKRKSGATSFDSDLRVDRPAEKQARSSFRHEKHWDLEGDIFLPISDCWMRLRRSILSKHSEWFSGVFAAIEEGRILPDPKRPYMVGTMILVDVKNVRKCYHVSALGISAMDFDLLLNALDDAMY</sequence>
<gene>
    <name evidence="2" type="ORF">MVEN_02359700</name>
</gene>
<proteinExistence type="predicted"/>
<evidence type="ECO:0000313" key="3">
    <source>
        <dbReference type="Proteomes" id="UP000620124"/>
    </source>
</evidence>
<evidence type="ECO:0000313" key="2">
    <source>
        <dbReference type="EMBL" id="KAF7333437.1"/>
    </source>
</evidence>
<feature type="region of interest" description="Disordered" evidence="1">
    <location>
        <begin position="1"/>
        <end position="42"/>
    </location>
</feature>
<dbReference type="AlphaFoldDB" id="A0A8H6X2X8"/>
<evidence type="ECO:0000256" key="1">
    <source>
        <dbReference type="SAM" id="MobiDB-lite"/>
    </source>
</evidence>
<protein>
    <recommendedName>
        <fullName evidence="4">BTB domain-containing protein</fullName>
    </recommendedName>
</protein>
<organism evidence="2 3">
    <name type="scientific">Mycena venus</name>
    <dbReference type="NCBI Taxonomy" id="2733690"/>
    <lineage>
        <taxon>Eukaryota</taxon>
        <taxon>Fungi</taxon>
        <taxon>Dikarya</taxon>
        <taxon>Basidiomycota</taxon>
        <taxon>Agaricomycotina</taxon>
        <taxon>Agaricomycetes</taxon>
        <taxon>Agaricomycetidae</taxon>
        <taxon>Agaricales</taxon>
        <taxon>Marasmiineae</taxon>
        <taxon>Mycenaceae</taxon>
        <taxon>Mycena</taxon>
    </lineage>
</organism>
<comment type="caution">
    <text evidence="2">The sequence shown here is derived from an EMBL/GenBank/DDBJ whole genome shotgun (WGS) entry which is preliminary data.</text>
</comment>
<keyword evidence="3" id="KW-1185">Reference proteome</keyword>
<dbReference type="EMBL" id="JACAZI010000029">
    <property type="protein sequence ID" value="KAF7333437.1"/>
    <property type="molecule type" value="Genomic_DNA"/>
</dbReference>
<dbReference type="Proteomes" id="UP000620124">
    <property type="component" value="Unassembled WGS sequence"/>
</dbReference>
<evidence type="ECO:0008006" key="4">
    <source>
        <dbReference type="Google" id="ProtNLM"/>
    </source>
</evidence>
<name>A0A8H6X2X8_9AGAR</name>